<feature type="transmembrane region" description="Helical" evidence="2">
    <location>
        <begin position="92"/>
        <end position="116"/>
    </location>
</feature>
<dbReference type="InterPro" id="IPR010406">
    <property type="entry name" value="DUF1003"/>
</dbReference>
<name>A0A512BS02_9HYPH</name>
<dbReference type="AlphaFoldDB" id="A0A512BS02"/>
<accession>A0A512BS02</accession>
<keyword evidence="4" id="KW-1185">Reference proteome</keyword>
<protein>
    <submittedName>
        <fullName evidence="3">Membrane protein</fullName>
    </submittedName>
</protein>
<sequence length="222" mass="24628">MQDNSAPSGSDEWAICRAEPFLRGNINPGGAKEWLMEKSQDGQRKAAGANVSTAELNPGSFSSVLDRNIEVLRKKREEEERQAGLQERIADAITVFAGSMAFVYIHLVLVILWVLVNLGWLPLVPPFDPTFVILATFASVEAIFLSTFVLISQNRAADAAERRSELDLQTNLLSEHEITRLLTLTLQIARRLGIEEASDPSYSELEQHVAPEKVLDQIAEQT</sequence>
<keyword evidence="2" id="KW-1133">Transmembrane helix</keyword>
<gene>
    <name evidence="3" type="ORF">MAE02_24740</name>
</gene>
<dbReference type="EMBL" id="BJYU01000030">
    <property type="protein sequence ID" value="GEO14778.1"/>
    <property type="molecule type" value="Genomic_DNA"/>
</dbReference>
<keyword evidence="1" id="KW-0175">Coiled coil</keyword>
<proteinExistence type="predicted"/>
<organism evidence="3 4">
    <name type="scientific">Microvirga aerophila</name>
    <dbReference type="NCBI Taxonomy" id="670291"/>
    <lineage>
        <taxon>Bacteria</taxon>
        <taxon>Pseudomonadati</taxon>
        <taxon>Pseudomonadota</taxon>
        <taxon>Alphaproteobacteria</taxon>
        <taxon>Hyphomicrobiales</taxon>
        <taxon>Methylobacteriaceae</taxon>
        <taxon>Microvirga</taxon>
    </lineage>
</organism>
<dbReference type="Proteomes" id="UP000321085">
    <property type="component" value="Unassembled WGS sequence"/>
</dbReference>
<evidence type="ECO:0000313" key="3">
    <source>
        <dbReference type="EMBL" id="GEO14778.1"/>
    </source>
</evidence>
<feature type="coiled-coil region" evidence="1">
    <location>
        <begin position="62"/>
        <end position="89"/>
    </location>
</feature>
<keyword evidence="2" id="KW-0812">Transmembrane</keyword>
<evidence type="ECO:0000256" key="2">
    <source>
        <dbReference type="SAM" id="Phobius"/>
    </source>
</evidence>
<dbReference type="Pfam" id="PF06210">
    <property type="entry name" value="DUF1003"/>
    <property type="match status" value="1"/>
</dbReference>
<keyword evidence="2" id="KW-0472">Membrane</keyword>
<feature type="transmembrane region" description="Helical" evidence="2">
    <location>
        <begin position="131"/>
        <end position="152"/>
    </location>
</feature>
<comment type="caution">
    <text evidence="3">The sequence shown here is derived from an EMBL/GenBank/DDBJ whole genome shotgun (WGS) entry which is preliminary data.</text>
</comment>
<evidence type="ECO:0000313" key="4">
    <source>
        <dbReference type="Proteomes" id="UP000321085"/>
    </source>
</evidence>
<reference evidence="3 4" key="1">
    <citation type="submission" date="2019-07" db="EMBL/GenBank/DDBJ databases">
        <title>Whole genome shotgun sequence of Microvirga aerophila NBRC 106136.</title>
        <authorList>
            <person name="Hosoyama A."/>
            <person name="Uohara A."/>
            <person name="Ohji S."/>
            <person name="Ichikawa N."/>
        </authorList>
    </citation>
    <scope>NUCLEOTIDE SEQUENCE [LARGE SCALE GENOMIC DNA]</scope>
    <source>
        <strain evidence="3 4">NBRC 106136</strain>
    </source>
</reference>
<evidence type="ECO:0000256" key="1">
    <source>
        <dbReference type="SAM" id="Coils"/>
    </source>
</evidence>